<keyword evidence="2" id="KW-1185">Reference proteome</keyword>
<dbReference type="EMBL" id="JASPKY010000216">
    <property type="protein sequence ID" value="KAK9719814.1"/>
    <property type="molecule type" value="Genomic_DNA"/>
</dbReference>
<organism evidence="1 2">
    <name type="scientific">Popillia japonica</name>
    <name type="common">Japanese beetle</name>
    <dbReference type="NCBI Taxonomy" id="7064"/>
    <lineage>
        <taxon>Eukaryota</taxon>
        <taxon>Metazoa</taxon>
        <taxon>Ecdysozoa</taxon>
        <taxon>Arthropoda</taxon>
        <taxon>Hexapoda</taxon>
        <taxon>Insecta</taxon>
        <taxon>Pterygota</taxon>
        <taxon>Neoptera</taxon>
        <taxon>Endopterygota</taxon>
        <taxon>Coleoptera</taxon>
        <taxon>Polyphaga</taxon>
        <taxon>Scarabaeiformia</taxon>
        <taxon>Scarabaeidae</taxon>
        <taxon>Rutelinae</taxon>
        <taxon>Popillia</taxon>
    </lineage>
</organism>
<dbReference type="AlphaFoldDB" id="A0AAW1KIQ4"/>
<evidence type="ECO:0000313" key="2">
    <source>
        <dbReference type="Proteomes" id="UP001458880"/>
    </source>
</evidence>
<gene>
    <name evidence="1" type="ORF">QE152_g22464</name>
</gene>
<proteinExistence type="predicted"/>
<sequence>MNVSGRNQSTCRFRHRLLETENECFGTKPILWRRQCNESATQNVTQLHHPPQKFVNIRYQEMRLDRTNMTDIDGVLQVEVLDSEHVPMNENRPTEVMVNSGITNQGRSEIFEVDDVIA</sequence>
<dbReference type="Proteomes" id="UP001458880">
    <property type="component" value="Unassembled WGS sequence"/>
</dbReference>
<name>A0AAW1KIQ4_POPJA</name>
<comment type="caution">
    <text evidence="1">The sequence shown here is derived from an EMBL/GenBank/DDBJ whole genome shotgun (WGS) entry which is preliminary data.</text>
</comment>
<evidence type="ECO:0000313" key="1">
    <source>
        <dbReference type="EMBL" id="KAK9719814.1"/>
    </source>
</evidence>
<reference evidence="1 2" key="1">
    <citation type="journal article" date="2024" name="BMC Genomics">
        <title>De novo assembly and annotation of Popillia japonica's genome with initial clues to its potential as an invasive pest.</title>
        <authorList>
            <person name="Cucini C."/>
            <person name="Boschi S."/>
            <person name="Funari R."/>
            <person name="Cardaioli E."/>
            <person name="Iannotti N."/>
            <person name="Marturano G."/>
            <person name="Paoli F."/>
            <person name="Bruttini M."/>
            <person name="Carapelli A."/>
            <person name="Frati F."/>
            <person name="Nardi F."/>
        </authorList>
    </citation>
    <scope>NUCLEOTIDE SEQUENCE [LARGE SCALE GENOMIC DNA]</scope>
    <source>
        <strain evidence="1">DMR45628</strain>
    </source>
</reference>
<protein>
    <submittedName>
        <fullName evidence="1">Uncharacterized protein</fullName>
    </submittedName>
</protein>
<accession>A0AAW1KIQ4</accession>